<dbReference type="EMBL" id="JBFNQN010000002">
    <property type="protein sequence ID" value="MEW9263892.1"/>
    <property type="molecule type" value="Genomic_DNA"/>
</dbReference>
<proteinExistence type="predicted"/>
<evidence type="ECO:0000259" key="1">
    <source>
        <dbReference type="Pfam" id="PF01636"/>
    </source>
</evidence>
<protein>
    <submittedName>
        <fullName evidence="2">Phosphotransferase</fullName>
    </submittedName>
</protein>
<dbReference type="SUPFAM" id="SSF56112">
    <property type="entry name" value="Protein kinase-like (PK-like)"/>
    <property type="match status" value="1"/>
</dbReference>
<evidence type="ECO:0000313" key="3">
    <source>
        <dbReference type="Proteomes" id="UP001555826"/>
    </source>
</evidence>
<dbReference type="InterPro" id="IPR011009">
    <property type="entry name" value="Kinase-like_dom_sf"/>
</dbReference>
<dbReference type="Proteomes" id="UP001555826">
    <property type="component" value="Unassembled WGS sequence"/>
</dbReference>
<sequence length="290" mass="30302">MIASGGNRVGWEDLPATVHAAVAEVLGASVVHAVSQPGGFSPGSADRVETTAGTRAFVKAVSPAQNAASPAMHAREGRIAALLPPGVPAPRLLGAREVGEWQVLVLEDVAGRHPALPWRRDELGLVVAALETLVTVATPCPVPGLPTARESLATELPADALAHLDGDSLVHLDLRADNLLISGGRAVLLDWPHACSGPAWLDLLALLFEVDRLGGEDLAEEVLRTSTLTGDVEPHVLTTVLAGFAVFFLTRAAEPDPPGLPTLRAFQRAQGEALQHWVARRRGGSAPECA</sequence>
<keyword evidence="3" id="KW-1185">Reference proteome</keyword>
<dbReference type="Gene3D" id="3.90.1200.10">
    <property type="match status" value="1"/>
</dbReference>
<feature type="domain" description="Aminoglycoside phosphotransferase" evidence="1">
    <location>
        <begin position="149"/>
        <end position="224"/>
    </location>
</feature>
<accession>A0ABV3P3P4</accession>
<organism evidence="2 3">
    <name type="scientific">Kineococcus endophyticus</name>
    <dbReference type="NCBI Taxonomy" id="1181883"/>
    <lineage>
        <taxon>Bacteria</taxon>
        <taxon>Bacillati</taxon>
        <taxon>Actinomycetota</taxon>
        <taxon>Actinomycetes</taxon>
        <taxon>Kineosporiales</taxon>
        <taxon>Kineosporiaceae</taxon>
        <taxon>Kineococcus</taxon>
    </lineage>
</organism>
<dbReference type="PROSITE" id="PS00109">
    <property type="entry name" value="PROTEIN_KINASE_TYR"/>
    <property type="match status" value="1"/>
</dbReference>
<comment type="caution">
    <text evidence="2">The sequence shown here is derived from an EMBL/GenBank/DDBJ whole genome shotgun (WGS) entry which is preliminary data.</text>
</comment>
<gene>
    <name evidence="2" type="ORF">AB1207_03955</name>
</gene>
<reference evidence="2 3" key="1">
    <citation type="submission" date="2024-07" db="EMBL/GenBank/DDBJ databases">
        <authorList>
            <person name="Thanompreechachai J."/>
            <person name="Duangmal K."/>
        </authorList>
    </citation>
    <scope>NUCLEOTIDE SEQUENCE [LARGE SCALE GENOMIC DNA]</scope>
    <source>
        <strain evidence="2 3">KCTC 19886</strain>
    </source>
</reference>
<dbReference type="InterPro" id="IPR002575">
    <property type="entry name" value="Aminoglycoside_PTrfase"/>
</dbReference>
<dbReference type="RefSeq" id="WP_367636481.1">
    <property type="nucleotide sequence ID" value="NZ_JBFNQN010000002.1"/>
</dbReference>
<dbReference type="InterPro" id="IPR008266">
    <property type="entry name" value="Tyr_kinase_AS"/>
</dbReference>
<dbReference type="Pfam" id="PF01636">
    <property type="entry name" value="APH"/>
    <property type="match status" value="1"/>
</dbReference>
<evidence type="ECO:0000313" key="2">
    <source>
        <dbReference type="EMBL" id="MEW9263892.1"/>
    </source>
</evidence>
<name>A0ABV3P3P4_9ACTN</name>